<feature type="region of interest" description="Disordered" evidence="1">
    <location>
        <begin position="1"/>
        <end position="62"/>
    </location>
</feature>
<dbReference type="AlphaFoldDB" id="A0AAE1GHA1"/>
<evidence type="ECO:0000256" key="1">
    <source>
        <dbReference type="SAM" id="MobiDB-lite"/>
    </source>
</evidence>
<evidence type="ECO:0000313" key="3">
    <source>
        <dbReference type="EMBL" id="KAK3892437.1"/>
    </source>
</evidence>
<protein>
    <recommendedName>
        <fullName evidence="2">Ig-like domain-containing protein</fullName>
    </recommendedName>
</protein>
<proteinExistence type="predicted"/>
<evidence type="ECO:0000313" key="4">
    <source>
        <dbReference type="Proteomes" id="UP001286313"/>
    </source>
</evidence>
<sequence length="158" mass="17456">MENADSDVASCLEADLAMSEEDESPIEDHWPELPSRNPTPSPRSLRSSGCSLPPPQPLPSDPLMPRLTPCRIPMVWTVCLRLPRLPRVLQLCMTYLLCLNMVFLPCIPTPCPRPTFLLLPQEMPMSSSPSLGTYLQTQTCVGCLMSTGPSSCSVNWLK</sequence>
<accession>A0AAE1GHA1</accession>
<keyword evidence="4" id="KW-1185">Reference proteome</keyword>
<dbReference type="EMBL" id="JAWQEG010000259">
    <property type="protein sequence ID" value="KAK3892437.1"/>
    <property type="molecule type" value="Genomic_DNA"/>
</dbReference>
<comment type="caution">
    <text evidence="3">The sequence shown here is derived from an EMBL/GenBank/DDBJ whole genome shotgun (WGS) entry which is preliminary data.</text>
</comment>
<dbReference type="Proteomes" id="UP001286313">
    <property type="component" value="Unassembled WGS sequence"/>
</dbReference>
<organism evidence="3 4">
    <name type="scientific">Petrolisthes cinctipes</name>
    <name type="common">Flat porcelain crab</name>
    <dbReference type="NCBI Taxonomy" id="88211"/>
    <lineage>
        <taxon>Eukaryota</taxon>
        <taxon>Metazoa</taxon>
        <taxon>Ecdysozoa</taxon>
        <taxon>Arthropoda</taxon>
        <taxon>Crustacea</taxon>
        <taxon>Multicrustacea</taxon>
        <taxon>Malacostraca</taxon>
        <taxon>Eumalacostraca</taxon>
        <taxon>Eucarida</taxon>
        <taxon>Decapoda</taxon>
        <taxon>Pleocyemata</taxon>
        <taxon>Anomura</taxon>
        <taxon>Galatheoidea</taxon>
        <taxon>Porcellanidae</taxon>
        <taxon>Petrolisthes</taxon>
    </lineage>
</organism>
<gene>
    <name evidence="3" type="ORF">Pcinc_003670</name>
</gene>
<feature type="compositionally biased region" description="Pro residues" evidence="1">
    <location>
        <begin position="52"/>
        <end position="62"/>
    </location>
</feature>
<dbReference type="InterPro" id="IPR007110">
    <property type="entry name" value="Ig-like_dom"/>
</dbReference>
<dbReference type="PROSITE" id="PS50835">
    <property type="entry name" value="IG_LIKE"/>
    <property type="match status" value="1"/>
</dbReference>
<feature type="compositionally biased region" description="Polar residues" evidence="1">
    <location>
        <begin position="36"/>
        <end position="46"/>
    </location>
</feature>
<name>A0AAE1GHA1_PETCI</name>
<reference evidence="3" key="1">
    <citation type="submission" date="2023-10" db="EMBL/GenBank/DDBJ databases">
        <title>Genome assemblies of two species of porcelain crab, Petrolisthes cinctipes and Petrolisthes manimaculis (Anomura: Porcellanidae).</title>
        <authorList>
            <person name="Angst P."/>
        </authorList>
    </citation>
    <scope>NUCLEOTIDE SEQUENCE</scope>
    <source>
        <strain evidence="3">PB745_01</strain>
        <tissue evidence="3">Gill</tissue>
    </source>
</reference>
<evidence type="ECO:0000259" key="2">
    <source>
        <dbReference type="PROSITE" id="PS50835"/>
    </source>
</evidence>
<feature type="domain" description="Ig-like" evidence="2">
    <location>
        <begin position="114"/>
        <end position="158"/>
    </location>
</feature>